<gene>
    <name evidence="1" type="ORF">AW736_16910</name>
</gene>
<organism evidence="1 2">
    <name type="scientific">Termitidicoccus mucosus</name>
    <dbReference type="NCBI Taxonomy" id="1184151"/>
    <lineage>
        <taxon>Bacteria</taxon>
        <taxon>Pseudomonadati</taxon>
        <taxon>Verrucomicrobiota</taxon>
        <taxon>Opitutia</taxon>
        <taxon>Opitutales</taxon>
        <taxon>Opitutaceae</taxon>
        <taxon>Termitidicoccus</taxon>
    </lineage>
</organism>
<dbReference type="RefSeq" id="WP_145928934.1">
    <property type="nucleotide sequence ID" value="NZ_CP109796.1"/>
</dbReference>
<dbReference type="OrthoDB" id="202398at2"/>
<evidence type="ECO:0000313" key="2">
    <source>
        <dbReference type="Proteomes" id="UP000078486"/>
    </source>
</evidence>
<keyword evidence="2" id="KW-1185">Reference proteome</keyword>
<accession>A0A178IER9</accession>
<protein>
    <submittedName>
        <fullName evidence="1">Uncharacterized protein</fullName>
    </submittedName>
</protein>
<dbReference type="EMBL" id="LRRQ01000127">
    <property type="protein sequence ID" value="OAM88513.1"/>
    <property type="molecule type" value="Genomic_DNA"/>
</dbReference>
<sequence length="121" mass="14316">MALKKALGNNDNEQTINPEVDAKLTQYIKDNPKLHAHYNEMTKEFLVRKMMLSCMRRSEVRNERDQELVEWINQNPEIKARVEERIRRVSPDRRERAFIAVAREEMQTHLLRQGASAGMRP</sequence>
<reference evidence="1 2" key="1">
    <citation type="submission" date="2016-01" db="EMBL/GenBank/DDBJ databases">
        <title>High potential of lignocellulose degradation of a new Verrucomicrobia species.</title>
        <authorList>
            <person name="Wang Y."/>
            <person name="Shi Y."/>
            <person name="Qiu Z."/>
            <person name="Liu S."/>
            <person name="Yang H."/>
        </authorList>
    </citation>
    <scope>NUCLEOTIDE SEQUENCE [LARGE SCALE GENOMIC DNA]</scope>
    <source>
        <strain evidence="1 2">TSB47</strain>
    </source>
</reference>
<dbReference type="Proteomes" id="UP000078486">
    <property type="component" value="Unassembled WGS sequence"/>
</dbReference>
<proteinExistence type="predicted"/>
<evidence type="ECO:0000313" key="1">
    <source>
        <dbReference type="EMBL" id="OAM88513.1"/>
    </source>
</evidence>
<comment type="caution">
    <text evidence="1">The sequence shown here is derived from an EMBL/GenBank/DDBJ whole genome shotgun (WGS) entry which is preliminary data.</text>
</comment>
<dbReference type="AlphaFoldDB" id="A0A178IER9"/>
<name>A0A178IER9_9BACT</name>
<dbReference type="STRING" id="1184151.AW736_16910"/>